<proteinExistence type="predicted"/>
<feature type="domain" description="F-box" evidence="1">
    <location>
        <begin position="22"/>
        <end position="68"/>
    </location>
</feature>
<accession>A0A6A6Q908</accession>
<dbReference type="Gene3D" id="1.25.40.20">
    <property type="entry name" value="Ankyrin repeat-containing domain"/>
    <property type="match status" value="1"/>
</dbReference>
<gene>
    <name evidence="2" type="ORF">BU16DRAFT_601267</name>
</gene>
<dbReference type="EMBL" id="MU004203">
    <property type="protein sequence ID" value="KAF2488539.1"/>
    <property type="molecule type" value="Genomic_DNA"/>
</dbReference>
<name>A0A6A6Q908_9PEZI</name>
<dbReference type="InterPro" id="IPR001810">
    <property type="entry name" value="F-box_dom"/>
</dbReference>
<dbReference type="Gene3D" id="1.20.1280.50">
    <property type="match status" value="1"/>
</dbReference>
<reference evidence="2" key="1">
    <citation type="journal article" date="2020" name="Stud. Mycol.">
        <title>101 Dothideomycetes genomes: a test case for predicting lifestyles and emergence of pathogens.</title>
        <authorList>
            <person name="Haridas S."/>
            <person name="Albert R."/>
            <person name="Binder M."/>
            <person name="Bloem J."/>
            <person name="Labutti K."/>
            <person name="Salamov A."/>
            <person name="Andreopoulos B."/>
            <person name="Baker S."/>
            <person name="Barry K."/>
            <person name="Bills G."/>
            <person name="Bluhm B."/>
            <person name="Cannon C."/>
            <person name="Castanera R."/>
            <person name="Culley D."/>
            <person name="Daum C."/>
            <person name="Ezra D."/>
            <person name="Gonzalez J."/>
            <person name="Henrissat B."/>
            <person name="Kuo A."/>
            <person name="Liang C."/>
            <person name="Lipzen A."/>
            <person name="Lutzoni F."/>
            <person name="Magnuson J."/>
            <person name="Mondo S."/>
            <person name="Nolan M."/>
            <person name="Ohm R."/>
            <person name="Pangilinan J."/>
            <person name="Park H.-J."/>
            <person name="Ramirez L."/>
            <person name="Alfaro M."/>
            <person name="Sun H."/>
            <person name="Tritt A."/>
            <person name="Yoshinaga Y."/>
            <person name="Zwiers L.-H."/>
            <person name="Turgeon B."/>
            <person name="Goodwin S."/>
            <person name="Spatafora J."/>
            <person name="Crous P."/>
            <person name="Grigoriev I."/>
        </authorList>
    </citation>
    <scope>NUCLEOTIDE SEQUENCE</scope>
    <source>
        <strain evidence="2">CBS 269.34</strain>
    </source>
</reference>
<dbReference type="SUPFAM" id="SSF81383">
    <property type="entry name" value="F-box domain"/>
    <property type="match status" value="1"/>
</dbReference>
<protein>
    <recommendedName>
        <fullName evidence="1">F-box domain-containing protein</fullName>
    </recommendedName>
</protein>
<dbReference type="InterPro" id="IPR036047">
    <property type="entry name" value="F-box-like_dom_sf"/>
</dbReference>
<dbReference type="Pfam" id="PF12937">
    <property type="entry name" value="F-box-like"/>
    <property type="match status" value="1"/>
</dbReference>
<dbReference type="Proteomes" id="UP000799750">
    <property type="component" value="Unassembled WGS sequence"/>
</dbReference>
<dbReference type="InterPro" id="IPR036770">
    <property type="entry name" value="Ankyrin_rpt-contain_sf"/>
</dbReference>
<evidence type="ECO:0000313" key="2">
    <source>
        <dbReference type="EMBL" id="KAF2488539.1"/>
    </source>
</evidence>
<evidence type="ECO:0000313" key="3">
    <source>
        <dbReference type="Proteomes" id="UP000799750"/>
    </source>
</evidence>
<dbReference type="PROSITE" id="PS50181">
    <property type="entry name" value="FBOX"/>
    <property type="match status" value="1"/>
</dbReference>
<evidence type="ECO:0000259" key="1">
    <source>
        <dbReference type="PROSITE" id="PS50181"/>
    </source>
</evidence>
<dbReference type="OrthoDB" id="539213at2759"/>
<organism evidence="2 3">
    <name type="scientific">Lophium mytilinum</name>
    <dbReference type="NCBI Taxonomy" id="390894"/>
    <lineage>
        <taxon>Eukaryota</taxon>
        <taxon>Fungi</taxon>
        <taxon>Dikarya</taxon>
        <taxon>Ascomycota</taxon>
        <taxon>Pezizomycotina</taxon>
        <taxon>Dothideomycetes</taxon>
        <taxon>Pleosporomycetidae</taxon>
        <taxon>Mytilinidiales</taxon>
        <taxon>Mytilinidiaceae</taxon>
        <taxon>Lophium</taxon>
    </lineage>
</organism>
<dbReference type="SUPFAM" id="SSF48403">
    <property type="entry name" value="Ankyrin repeat"/>
    <property type="match status" value="1"/>
</dbReference>
<dbReference type="AlphaFoldDB" id="A0A6A6Q908"/>
<sequence length="504" mass="57143">MAPLQTLLTDFGLLSSASSRSATSLLALPNELVLEVASYLDTQSLRRLSNVNWRYQNLLEGDLIKRATKDDLERACENFDMKVVRYLFEHNLVGIPSSRGSWRAFEALSIEWSDLCTGSDHLSYSLRTWKNWDAFVEISSLFVAKAIENGWGTLSGPVENRYMGPTGDDFYRGLLRYFLTGTLRSRTRGLDGSKTETPIKQMLACGFNGALVFHQVIVEEQDEVKPIRREAHKIPLIRVLLDAGADPNGPWTQGGWRDERWWNPKATRRPLTMAIRHNYLKIATMLIESGAAVTGHDIWESATTSPLNEAVTKNLEVDFIRKLLQLGADPNFVLDEGGKYRILGYPSWFYIYRSPEQLAAVISLLLEHGADPEKMIPGQEDGGNLMQRRKHFRGQLNIGSLASTMVALEKKLPGLVPGADILLNTTQAVQNMHDVLKMPRTRSNIPELLDTWRCMEGNWKMLKAVSDTFTPKQLPIVVEYHQLWDEHHVEVEQFLDHDWPSLPT</sequence>
<keyword evidence="3" id="KW-1185">Reference proteome</keyword>